<gene>
    <name evidence="1" type="ORF">LCGC14_1846800</name>
</gene>
<proteinExistence type="predicted"/>
<evidence type="ECO:0000313" key="1">
    <source>
        <dbReference type="EMBL" id="KKL96202.1"/>
    </source>
</evidence>
<comment type="caution">
    <text evidence="1">The sequence shown here is derived from an EMBL/GenBank/DDBJ whole genome shotgun (WGS) entry which is preliminary data.</text>
</comment>
<name>A0A0F9JAS8_9ZZZZ</name>
<organism evidence="1">
    <name type="scientific">marine sediment metagenome</name>
    <dbReference type="NCBI Taxonomy" id="412755"/>
    <lineage>
        <taxon>unclassified sequences</taxon>
        <taxon>metagenomes</taxon>
        <taxon>ecological metagenomes</taxon>
    </lineage>
</organism>
<dbReference type="EMBL" id="LAZR01018493">
    <property type="protein sequence ID" value="KKL96202.1"/>
    <property type="molecule type" value="Genomic_DNA"/>
</dbReference>
<reference evidence="1" key="1">
    <citation type="journal article" date="2015" name="Nature">
        <title>Complex archaea that bridge the gap between prokaryotes and eukaryotes.</title>
        <authorList>
            <person name="Spang A."/>
            <person name="Saw J.H."/>
            <person name="Jorgensen S.L."/>
            <person name="Zaremba-Niedzwiedzka K."/>
            <person name="Martijn J."/>
            <person name="Lind A.E."/>
            <person name="van Eijk R."/>
            <person name="Schleper C."/>
            <person name="Guy L."/>
            <person name="Ettema T.J."/>
        </authorList>
    </citation>
    <scope>NUCLEOTIDE SEQUENCE</scope>
</reference>
<accession>A0A0F9JAS8</accession>
<sequence>SLQHPEFSRPSEYGHKYNRPVLPITFGASVGVADRKRNDGTPFETPGPGLFYQLLTLA</sequence>
<protein>
    <submittedName>
        <fullName evidence="1">Uncharacterized protein</fullName>
    </submittedName>
</protein>
<dbReference type="AlphaFoldDB" id="A0A0F9JAS8"/>
<feature type="non-terminal residue" evidence="1">
    <location>
        <position position="1"/>
    </location>
</feature>